<dbReference type="InterPro" id="IPR001128">
    <property type="entry name" value="Cyt_P450"/>
</dbReference>
<keyword evidence="2" id="KW-0479">Metal-binding</keyword>
<evidence type="ECO:0000256" key="1">
    <source>
        <dbReference type="ARBA" id="ARBA00010617"/>
    </source>
</evidence>
<dbReference type="EMBL" id="CAXKWB010012054">
    <property type="protein sequence ID" value="CAL4103170.1"/>
    <property type="molecule type" value="Genomic_DNA"/>
</dbReference>
<keyword evidence="4" id="KW-0560">Oxidoreductase</keyword>
<comment type="similarity">
    <text evidence="1">Belongs to the cytochrome P450 family.</text>
</comment>
<gene>
    <name evidence="5" type="ORF">MNOR_LOCUS17492</name>
</gene>
<keyword evidence="6" id="KW-1185">Reference proteome</keyword>
<dbReference type="Gene3D" id="1.10.630.10">
    <property type="entry name" value="Cytochrome P450"/>
    <property type="match status" value="1"/>
</dbReference>
<proteinExistence type="inferred from homology"/>
<dbReference type="PANTHER" id="PTHR24300:SF375">
    <property type="entry name" value="CYTOCHROME P450 FAMILY"/>
    <property type="match status" value="1"/>
</dbReference>
<name>A0AAV2QVN8_MEGNR</name>
<reference evidence="5 6" key="1">
    <citation type="submission" date="2024-05" db="EMBL/GenBank/DDBJ databases">
        <authorList>
            <person name="Wallberg A."/>
        </authorList>
    </citation>
    <scope>NUCLEOTIDE SEQUENCE [LARGE SCALE GENOMIC DNA]</scope>
</reference>
<dbReference type="GO" id="GO:0006805">
    <property type="term" value="P:xenobiotic metabolic process"/>
    <property type="evidence" value="ECO:0007669"/>
    <property type="project" value="TreeGrafter"/>
</dbReference>
<dbReference type="PRINTS" id="PR00463">
    <property type="entry name" value="EP450I"/>
</dbReference>
<dbReference type="AlphaFoldDB" id="A0AAV2QVN8"/>
<evidence type="ECO:0000313" key="6">
    <source>
        <dbReference type="Proteomes" id="UP001497623"/>
    </source>
</evidence>
<dbReference type="GO" id="GO:0006082">
    <property type="term" value="P:organic acid metabolic process"/>
    <property type="evidence" value="ECO:0007669"/>
    <property type="project" value="TreeGrafter"/>
</dbReference>
<dbReference type="GO" id="GO:0005506">
    <property type="term" value="F:iron ion binding"/>
    <property type="evidence" value="ECO:0007669"/>
    <property type="project" value="InterPro"/>
</dbReference>
<evidence type="ECO:0000256" key="3">
    <source>
        <dbReference type="ARBA" id="ARBA00023004"/>
    </source>
</evidence>
<comment type="caution">
    <text evidence="5">The sequence shown here is derived from an EMBL/GenBank/DDBJ whole genome shotgun (WGS) entry which is preliminary data.</text>
</comment>
<dbReference type="PRINTS" id="PR00385">
    <property type="entry name" value="P450"/>
</dbReference>
<feature type="non-terminal residue" evidence="5">
    <location>
        <position position="371"/>
    </location>
</feature>
<protein>
    <recommendedName>
        <fullName evidence="7">Cytochrome P450</fullName>
    </recommendedName>
</protein>
<dbReference type="SUPFAM" id="SSF48264">
    <property type="entry name" value="Cytochrome P450"/>
    <property type="match status" value="1"/>
</dbReference>
<keyword evidence="4" id="KW-0503">Monooxygenase</keyword>
<keyword evidence="3" id="KW-0408">Iron</keyword>
<dbReference type="GO" id="GO:0016712">
    <property type="term" value="F:oxidoreductase activity, acting on paired donors, with incorporation or reduction of molecular oxygen, reduced flavin or flavoprotein as one donor, and incorporation of one atom of oxygen"/>
    <property type="evidence" value="ECO:0007669"/>
    <property type="project" value="TreeGrafter"/>
</dbReference>
<dbReference type="PANTHER" id="PTHR24300">
    <property type="entry name" value="CYTOCHROME P450 508A4-RELATED"/>
    <property type="match status" value="1"/>
</dbReference>
<accession>A0AAV2QVN8</accession>
<evidence type="ECO:0000313" key="5">
    <source>
        <dbReference type="EMBL" id="CAL4103170.1"/>
    </source>
</evidence>
<dbReference type="InterPro" id="IPR036396">
    <property type="entry name" value="Cyt_P450_sf"/>
</dbReference>
<sequence length="371" mass="43303">MVILIITKDLIYQKFQNPFNLFNLYTALTCPAKIFLISDFFSMFRMDRRCPAVYKIYRDHFFLTKTVFDNQSTADLIILCELENYVIMTYGRDFLKLGLHTCICLNSLKMDNSNMNYSWNICIPTKSKPILRVLFTVEYIAVDMSWSSKAIIKNLLGKIIMNRRYAVSDKQIQGYMQMTLEDFDIIQGPIALLDIMPWLIPLLPRIIKNKWMKVNSLENSREKLNKLFMPVIKHHLATLDPANPRDYIDMYLLEVEAQKDNPDSFFKPDYSDLLASLDDLFAAGSETTSTTLRWFIMFMVLHQDVQCKIQEELDRVVPRSRSPCLEDRESLQYLEAVIHEVHRKASILKLGLAHSVTEDTFIGTYDIPKCH</sequence>
<dbReference type="GO" id="GO:0005737">
    <property type="term" value="C:cytoplasm"/>
    <property type="evidence" value="ECO:0007669"/>
    <property type="project" value="TreeGrafter"/>
</dbReference>
<dbReference type="InterPro" id="IPR002401">
    <property type="entry name" value="Cyt_P450_E_grp-I"/>
</dbReference>
<evidence type="ECO:0000256" key="2">
    <source>
        <dbReference type="ARBA" id="ARBA00022723"/>
    </source>
</evidence>
<evidence type="ECO:0008006" key="7">
    <source>
        <dbReference type="Google" id="ProtNLM"/>
    </source>
</evidence>
<dbReference type="Pfam" id="PF00067">
    <property type="entry name" value="p450"/>
    <property type="match status" value="1"/>
</dbReference>
<dbReference type="GO" id="GO:0020037">
    <property type="term" value="F:heme binding"/>
    <property type="evidence" value="ECO:0007669"/>
    <property type="project" value="InterPro"/>
</dbReference>
<organism evidence="5 6">
    <name type="scientific">Meganyctiphanes norvegica</name>
    <name type="common">Northern krill</name>
    <name type="synonym">Thysanopoda norvegica</name>
    <dbReference type="NCBI Taxonomy" id="48144"/>
    <lineage>
        <taxon>Eukaryota</taxon>
        <taxon>Metazoa</taxon>
        <taxon>Ecdysozoa</taxon>
        <taxon>Arthropoda</taxon>
        <taxon>Crustacea</taxon>
        <taxon>Multicrustacea</taxon>
        <taxon>Malacostraca</taxon>
        <taxon>Eumalacostraca</taxon>
        <taxon>Eucarida</taxon>
        <taxon>Euphausiacea</taxon>
        <taxon>Euphausiidae</taxon>
        <taxon>Meganyctiphanes</taxon>
    </lineage>
</organism>
<dbReference type="InterPro" id="IPR050182">
    <property type="entry name" value="Cytochrome_P450_fam2"/>
</dbReference>
<evidence type="ECO:0000256" key="4">
    <source>
        <dbReference type="ARBA" id="ARBA00023033"/>
    </source>
</evidence>
<dbReference type="Proteomes" id="UP001497623">
    <property type="component" value="Unassembled WGS sequence"/>
</dbReference>